<evidence type="ECO:0000256" key="2">
    <source>
        <dbReference type="ARBA" id="ARBA00007703"/>
    </source>
</evidence>
<comment type="function">
    <text evidence="1">Required for the efficient initiation of filament assembly.</text>
</comment>
<protein>
    <submittedName>
        <fullName evidence="4">Flagellar biosynthesis protein FlgN</fullName>
    </submittedName>
</protein>
<dbReference type="EMBL" id="QASN01000020">
    <property type="protein sequence ID" value="PTU73245.1"/>
    <property type="molecule type" value="Genomic_DNA"/>
</dbReference>
<dbReference type="RefSeq" id="WP_108107689.1">
    <property type="nucleotide sequence ID" value="NZ_QASN01000020.1"/>
</dbReference>
<proteinExistence type="inferred from homology"/>
<keyword evidence="4" id="KW-0969">Cilium</keyword>
<comment type="similarity">
    <text evidence="2">Belongs to the FlgN family.</text>
</comment>
<dbReference type="AlphaFoldDB" id="A0A2T5P6C2"/>
<evidence type="ECO:0000256" key="3">
    <source>
        <dbReference type="ARBA" id="ARBA00022795"/>
    </source>
</evidence>
<dbReference type="Proteomes" id="UP000244064">
    <property type="component" value="Unassembled WGS sequence"/>
</dbReference>
<dbReference type="OrthoDB" id="5734604at2"/>
<keyword evidence="5" id="KW-1185">Reference proteome</keyword>
<accession>A0A2T5P6C2</accession>
<keyword evidence="4" id="KW-0282">Flagellum</keyword>
<dbReference type="Gene3D" id="1.20.58.300">
    <property type="entry name" value="FlgN-like"/>
    <property type="match status" value="1"/>
</dbReference>
<gene>
    <name evidence="4" type="ORF">DBO85_12915</name>
</gene>
<reference evidence="4 5" key="1">
    <citation type="submission" date="2018-04" db="EMBL/GenBank/DDBJ databases">
        <title>Pseudomonas sp. nov., isolated from mangrove soil.</title>
        <authorList>
            <person name="Chen C."/>
        </authorList>
    </citation>
    <scope>NUCLEOTIDE SEQUENCE [LARGE SCALE GENOMIC DNA]</scope>
    <source>
        <strain evidence="4 5">TC-11</strain>
    </source>
</reference>
<dbReference type="GO" id="GO:0044780">
    <property type="term" value="P:bacterial-type flagellum assembly"/>
    <property type="evidence" value="ECO:0007669"/>
    <property type="project" value="InterPro"/>
</dbReference>
<evidence type="ECO:0000313" key="4">
    <source>
        <dbReference type="EMBL" id="PTU73245.1"/>
    </source>
</evidence>
<dbReference type="Pfam" id="PF05130">
    <property type="entry name" value="FlgN"/>
    <property type="match status" value="1"/>
</dbReference>
<keyword evidence="4" id="KW-0966">Cell projection</keyword>
<keyword evidence="3" id="KW-1005">Bacterial flagellum biogenesis</keyword>
<evidence type="ECO:0000313" key="5">
    <source>
        <dbReference type="Proteomes" id="UP000244064"/>
    </source>
</evidence>
<organism evidence="4 5">
    <name type="scientific">Pseudomonas mangrovi</name>
    <dbReference type="NCBI Taxonomy" id="2161748"/>
    <lineage>
        <taxon>Bacteria</taxon>
        <taxon>Pseudomonadati</taxon>
        <taxon>Pseudomonadota</taxon>
        <taxon>Gammaproteobacteria</taxon>
        <taxon>Pseudomonadales</taxon>
        <taxon>Pseudomonadaceae</taxon>
        <taxon>Pseudomonas</taxon>
    </lineage>
</organism>
<sequence length="155" mass="16704">MHEKTLTALFETDIGITLQLLELLDAEFDALRERDIAKLQEILGEKQPSLTLLAQHASERSLLLSRLGLPANREGLNALAGNSESGASLLEKADQLGQILEQLQGKNQRNGRVIRANQAGLAGALGILRGTDVPDLYDSKGSTARIAQQKPLSQA</sequence>
<dbReference type="SUPFAM" id="SSF140566">
    <property type="entry name" value="FlgN-like"/>
    <property type="match status" value="1"/>
</dbReference>
<evidence type="ECO:0000256" key="1">
    <source>
        <dbReference type="ARBA" id="ARBA00002397"/>
    </source>
</evidence>
<dbReference type="InterPro" id="IPR007809">
    <property type="entry name" value="FlgN-like"/>
</dbReference>
<comment type="caution">
    <text evidence="4">The sequence shown here is derived from an EMBL/GenBank/DDBJ whole genome shotgun (WGS) entry which is preliminary data.</text>
</comment>
<name>A0A2T5P6C2_9PSED</name>
<dbReference type="InterPro" id="IPR036679">
    <property type="entry name" value="FlgN-like_sf"/>
</dbReference>